<sequence>MKLTVHLAHPSGDVTLESPEIDDRTEDYEARAILAAMYFDVLGERLLGLLRLARSEPDLDPDYAPAPAEAEGADPAPAVDPELLPEPAPAPGDTVDPELADYLAANPR</sequence>
<name>A0A7G3VBV6_9CAUD</name>
<organism evidence="2 3">
    <name type="scientific">Arthrobacter phage Bumble</name>
    <dbReference type="NCBI Taxonomy" id="2743904"/>
    <lineage>
        <taxon>Viruses</taxon>
        <taxon>Duplodnaviria</taxon>
        <taxon>Heunggongvirae</taxon>
        <taxon>Uroviricota</taxon>
        <taxon>Caudoviricetes</taxon>
        <taxon>Berryhillviridae</taxon>
        <taxon>Altadenavirus</taxon>
        <taxon>Altadenavirus bumble</taxon>
    </lineage>
</organism>
<feature type="region of interest" description="Disordered" evidence="1">
    <location>
        <begin position="57"/>
        <end position="108"/>
    </location>
</feature>
<feature type="compositionally biased region" description="Low complexity" evidence="1">
    <location>
        <begin position="62"/>
        <end position="82"/>
    </location>
</feature>
<evidence type="ECO:0000313" key="2">
    <source>
        <dbReference type="EMBL" id="QKY79807.1"/>
    </source>
</evidence>
<proteinExistence type="predicted"/>
<dbReference type="EMBL" id="MT498055">
    <property type="protein sequence ID" value="QKY79807.1"/>
    <property type="molecule type" value="Genomic_DNA"/>
</dbReference>
<dbReference type="Proteomes" id="UP000516407">
    <property type="component" value="Segment"/>
</dbReference>
<evidence type="ECO:0000313" key="3">
    <source>
        <dbReference type="Proteomes" id="UP000516407"/>
    </source>
</evidence>
<evidence type="ECO:0000256" key="1">
    <source>
        <dbReference type="SAM" id="MobiDB-lite"/>
    </source>
</evidence>
<accession>A0A7G3VBV6</accession>
<gene>
    <name evidence="2" type="primary">41</name>
    <name evidence="2" type="ORF">SEA_BUMBLE_41</name>
</gene>
<protein>
    <submittedName>
        <fullName evidence="2">Uncharacterized protein</fullName>
    </submittedName>
</protein>
<keyword evidence="3" id="KW-1185">Reference proteome</keyword>
<reference evidence="2 3" key="1">
    <citation type="submission" date="2020-05" db="EMBL/GenBank/DDBJ databases">
        <authorList>
            <person name="Bohanan V.A."/>
            <person name="Brazelton B.R."/>
            <person name="Coffey L.M."/>
            <person name="Donovan A.R."/>
            <person name="Gales A.C."/>
            <person name="Glasscock A.J."/>
            <person name="Grill M."/>
            <person name="Harper M.C."/>
            <person name="Hollowell C.E."/>
            <person name="Liu T.Y."/>
            <person name="Mansour C."/>
            <person name="McDowell A.D."/>
            <person name="Miller T.E."/>
            <person name="Nash A.G."/>
            <person name="Seo J."/>
            <person name="Sherman Z.A."/>
            <person name="Albert R.M."/>
            <person name="Ayala A."/>
            <person name="Monti D.L."/>
            <person name="Garlena R.A."/>
            <person name="Russell D.A."/>
            <person name="Pope W.H."/>
            <person name="Jacobs-Sera D."/>
            <person name="Hatfull G.F."/>
        </authorList>
    </citation>
    <scope>NUCLEOTIDE SEQUENCE [LARGE SCALE GENOMIC DNA]</scope>
</reference>